<dbReference type="Proteomes" id="UP000621560">
    <property type="component" value="Unassembled WGS sequence"/>
</dbReference>
<dbReference type="Pfam" id="PF13690">
    <property type="entry name" value="CheX"/>
    <property type="match status" value="1"/>
</dbReference>
<dbReference type="AlphaFoldDB" id="A0A927BXX9"/>
<feature type="domain" description="Chemotaxis phosphatase CheX-like" evidence="2">
    <location>
        <begin position="44"/>
        <end position="140"/>
    </location>
</feature>
<evidence type="ECO:0000313" key="3">
    <source>
        <dbReference type="EMBL" id="MBD2847373.1"/>
    </source>
</evidence>
<dbReference type="InterPro" id="IPR038756">
    <property type="entry name" value="CheX-like"/>
</dbReference>
<dbReference type="PANTHER" id="PTHR39452">
    <property type="entry name" value="CHEY-P PHOSPHATASE CHEX"/>
    <property type="match status" value="1"/>
</dbReference>
<dbReference type="PANTHER" id="PTHR39452:SF1">
    <property type="entry name" value="CHEY-P PHOSPHATASE CHEX"/>
    <property type="match status" value="1"/>
</dbReference>
<evidence type="ECO:0000256" key="1">
    <source>
        <dbReference type="ARBA" id="ARBA00022500"/>
    </source>
</evidence>
<dbReference type="InterPro" id="IPR028051">
    <property type="entry name" value="CheX-like_dom"/>
</dbReference>
<evidence type="ECO:0000313" key="4">
    <source>
        <dbReference type="Proteomes" id="UP000621560"/>
    </source>
</evidence>
<dbReference type="EMBL" id="JACXIZ010000036">
    <property type="protein sequence ID" value="MBD2847373.1"/>
    <property type="molecule type" value="Genomic_DNA"/>
</dbReference>
<protein>
    <submittedName>
        <fullName evidence="3">Chemotaxis protein CheX</fullName>
    </submittedName>
</protein>
<dbReference type="Gene3D" id="3.40.1550.10">
    <property type="entry name" value="CheC-like"/>
    <property type="match status" value="1"/>
</dbReference>
<reference evidence="3" key="1">
    <citation type="submission" date="2020-09" db="EMBL/GenBank/DDBJ databases">
        <title>A novel bacterium of genus Paenibacillus, isolated from South China Sea.</title>
        <authorList>
            <person name="Huang H."/>
            <person name="Mo K."/>
            <person name="Hu Y."/>
        </authorList>
    </citation>
    <scope>NUCLEOTIDE SEQUENCE</scope>
    <source>
        <strain evidence="3">IB182496</strain>
    </source>
</reference>
<gene>
    <name evidence="3" type="ORF">IDH44_19400</name>
</gene>
<dbReference type="CDD" id="cd17906">
    <property type="entry name" value="CheX"/>
    <property type="match status" value="1"/>
</dbReference>
<sequence length="159" mass="17698">MKLGEEYYAVVTRVGSNVLSGYLGMEVTPHAAREQDSSGRYDIAVQIRVLGQLDGQIVCVMNEHTAKQVVGRMFGGIEVETLDEMGWSAIKEFGNWFVSGIATEFANKGWEVNISHPLTTFEDPNASQDLKDIRSIVMPLESEYGMIEIHSILESRTLI</sequence>
<accession>A0A927BXX9</accession>
<keyword evidence="1" id="KW-0145">Chemotaxis</keyword>
<name>A0A927BXX9_9BACL</name>
<dbReference type="SUPFAM" id="SSF103039">
    <property type="entry name" value="CheC-like"/>
    <property type="match status" value="1"/>
</dbReference>
<dbReference type="GO" id="GO:0006935">
    <property type="term" value="P:chemotaxis"/>
    <property type="evidence" value="ECO:0007669"/>
    <property type="project" value="UniProtKB-KW"/>
</dbReference>
<organism evidence="3 4">
    <name type="scientific">Paenibacillus sabuli</name>
    <dbReference type="NCBI Taxonomy" id="2772509"/>
    <lineage>
        <taxon>Bacteria</taxon>
        <taxon>Bacillati</taxon>
        <taxon>Bacillota</taxon>
        <taxon>Bacilli</taxon>
        <taxon>Bacillales</taxon>
        <taxon>Paenibacillaceae</taxon>
        <taxon>Paenibacillus</taxon>
    </lineage>
</organism>
<evidence type="ECO:0000259" key="2">
    <source>
        <dbReference type="Pfam" id="PF13690"/>
    </source>
</evidence>
<proteinExistence type="predicted"/>
<comment type="caution">
    <text evidence="3">The sequence shown here is derived from an EMBL/GenBank/DDBJ whole genome shotgun (WGS) entry which is preliminary data.</text>
</comment>
<dbReference type="RefSeq" id="WP_190920478.1">
    <property type="nucleotide sequence ID" value="NZ_JACXIZ010000036.1"/>
</dbReference>
<dbReference type="InterPro" id="IPR028976">
    <property type="entry name" value="CheC-like_sf"/>
</dbReference>
<keyword evidence="4" id="KW-1185">Reference proteome</keyword>